<proteinExistence type="predicted"/>
<dbReference type="InterPro" id="IPR011008">
    <property type="entry name" value="Dimeric_a/b-barrel"/>
</dbReference>
<sequence length="115" mass="13706">MKRYCQSLDLKEDPELIREYEYWHSAEHIWPEIPAGIRAVGIRDMEIYRHGVHLFMIVETDDDFDWDAAFGRLATLDRQAEWEDFVSRFQKAEPGSASSEKWQLMKPVFKLSEIR</sequence>
<dbReference type="Proteomes" id="UP000886740">
    <property type="component" value="Unassembled WGS sequence"/>
</dbReference>
<dbReference type="Pfam" id="PF05336">
    <property type="entry name" value="rhaM"/>
    <property type="match status" value="1"/>
</dbReference>
<name>A0A9D1X783_9BACT</name>
<evidence type="ECO:0000313" key="1">
    <source>
        <dbReference type="EMBL" id="HIX74184.1"/>
    </source>
</evidence>
<dbReference type="EMBL" id="DXEL01000031">
    <property type="protein sequence ID" value="HIX74184.1"/>
    <property type="molecule type" value="Genomic_DNA"/>
</dbReference>
<dbReference type="AlphaFoldDB" id="A0A9D1X783"/>
<accession>A0A9D1X783</accession>
<evidence type="ECO:0000313" key="2">
    <source>
        <dbReference type="Proteomes" id="UP000886740"/>
    </source>
</evidence>
<dbReference type="InterPro" id="IPR052996">
    <property type="entry name" value="Carb_Metab_Mutarotase"/>
</dbReference>
<comment type="caution">
    <text evidence="1">The sequence shown here is derived from an EMBL/GenBank/DDBJ whole genome shotgun (WGS) entry which is preliminary data.</text>
</comment>
<protein>
    <submittedName>
        <fullName evidence="1">L-rhamnose mutarotase</fullName>
    </submittedName>
</protein>
<dbReference type="Gene3D" id="3.30.70.100">
    <property type="match status" value="1"/>
</dbReference>
<dbReference type="GO" id="GO:0016857">
    <property type="term" value="F:racemase and epimerase activity, acting on carbohydrates and derivatives"/>
    <property type="evidence" value="ECO:0007669"/>
    <property type="project" value="InterPro"/>
</dbReference>
<organism evidence="1 2">
    <name type="scientific">Candidatus Parabacteroides intestinipullorum</name>
    <dbReference type="NCBI Taxonomy" id="2838723"/>
    <lineage>
        <taxon>Bacteria</taxon>
        <taxon>Pseudomonadati</taxon>
        <taxon>Bacteroidota</taxon>
        <taxon>Bacteroidia</taxon>
        <taxon>Bacteroidales</taxon>
        <taxon>Tannerellaceae</taxon>
        <taxon>Parabacteroides</taxon>
    </lineage>
</organism>
<reference evidence="1" key="2">
    <citation type="submission" date="2021-04" db="EMBL/GenBank/DDBJ databases">
        <authorList>
            <person name="Gilroy R."/>
        </authorList>
    </citation>
    <scope>NUCLEOTIDE SEQUENCE</scope>
    <source>
        <strain evidence="1">ChiGjej6B6-14162</strain>
    </source>
</reference>
<gene>
    <name evidence="1" type="ORF">H9977_03965</name>
</gene>
<dbReference type="SUPFAM" id="SSF54909">
    <property type="entry name" value="Dimeric alpha+beta barrel"/>
    <property type="match status" value="1"/>
</dbReference>
<dbReference type="InterPro" id="IPR008000">
    <property type="entry name" value="Rham/fucose_mutarotase"/>
</dbReference>
<dbReference type="PANTHER" id="PTHR43239">
    <property type="entry name" value="UPF0734 PROTEIN DDB_G0273871/DDB_G0273177"/>
    <property type="match status" value="1"/>
</dbReference>
<reference evidence="1" key="1">
    <citation type="journal article" date="2021" name="PeerJ">
        <title>Extensive microbial diversity within the chicken gut microbiome revealed by metagenomics and culture.</title>
        <authorList>
            <person name="Gilroy R."/>
            <person name="Ravi A."/>
            <person name="Getino M."/>
            <person name="Pursley I."/>
            <person name="Horton D.L."/>
            <person name="Alikhan N.F."/>
            <person name="Baker D."/>
            <person name="Gharbi K."/>
            <person name="Hall N."/>
            <person name="Watson M."/>
            <person name="Adriaenssens E.M."/>
            <person name="Foster-Nyarko E."/>
            <person name="Jarju S."/>
            <person name="Secka A."/>
            <person name="Antonio M."/>
            <person name="Oren A."/>
            <person name="Chaudhuri R.R."/>
            <person name="La Ragione R."/>
            <person name="Hildebrand F."/>
            <person name="Pallen M.J."/>
        </authorList>
    </citation>
    <scope>NUCLEOTIDE SEQUENCE</scope>
    <source>
        <strain evidence="1">ChiGjej6B6-14162</strain>
    </source>
</reference>
<dbReference type="PANTHER" id="PTHR43239:SF1">
    <property type="entry name" value="UPF0734 PROTEIN DDB_G0273871_DDB_G0273177"/>
    <property type="match status" value="1"/>
</dbReference>